<reference evidence="2 3" key="1">
    <citation type="submission" date="2015-09" db="EMBL/GenBank/DDBJ databases">
        <title>Genome sequencing project for genomic taxonomy and phylogenomics of Bacillus-like bacteria.</title>
        <authorList>
            <person name="Liu B."/>
            <person name="Wang J."/>
            <person name="Zhu Y."/>
            <person name="Liu G."/>
            <person name="Chen Q."/>
            <person name="Chen Z."/>
            <person name="Lan J."/>
            <person name="Che J."/>
            <person name="Ge C."/>
            <person name="Shi H."/>
            <person name="Pan Z."/>
            <person name="Liu X."/>
        </authorList>
    </citation>
    <scope>NUCLEOTIDE SEQUENCE [LARGE SCALE GENOMIC DNA]</scope>
    <source>
        <strain evidence="2 3">DSM 19153</strain>
    </source>
</reference>
<comment type="caution">
    <text evidence="2">The sequence shown here is derived from an EMBL/GenBank/DDBJ whole genome shotgun (WGS) entry which is preliminary data.</text>
</comment>
<dbReference type="SMART" id="SM00530">
    <property type="entry name" value="HTH_XRE"/>
    <property type="match status" value="1"/>
</dbReference>
<accession>A0A9D5DL56</accession>
<feature type="domain" description="HTH cro/C1-type" evidence="1">
    <location>
        <begin position="17"/>
        <end position="62"/>
    </location>
</feature>
<evidence type="ECO:0000313" key="3">
    <source>
        <dbReference type="Proteomes" id="UP000051061"/>
    </source>
</evidence>
<dbReference type="SUPFAM" id="SSF47413">
    <property type="entry name" value="lambda repressor-like DNA-binding domains"/>
    <property type="match status" value="1"/>
</dbReference>
<dbReference type="InterPro" id="IPR010982">
    <property type="entry name" value="Lambda_DNA-bd_dom_sf"/>
</dbReference>
<dbReference type="InterPro" id="IPR001387">
    <property type="entry name" value="Cro/C1-type_HTH"/>
</dbReference>
<dbReference type="Pfam" id="PF13443">
    <property type="entry name" value="HTH_26"/>
    <property type="match status" value="1"/>
</dbReference>
<dbReference type="AlphaFoldDB" id="A0A9D5DL56"/>
<sequence>MARFNLEEMMSKAEIKSISELSSISGVSRPTLHSWKLNQVSRINIPVAEKVCEALNCEMAELISLD</sequence>
<protein>
    <recommendedName>
        <fullName evidence="1">HTH cro/C1-type domain-containing protein</fullName>
    </recommendedName>
</protein>
<evidence type="ECO:0000259" key="1">
    <source>
        <dbReference type="PROSITE" id="PS50943"/>
    </source>
</evidence>
<evidence type="ECO:0000313" key="2">
    <source>
        <dbReference type="EMBL" id="KQL55945.1"/>
    </source>
</evidence>
<dbReference type="GO" id="GO:0003677">
    <property type="term" value="F:DNA binding"/>
    <property type="evidence" value="ECO:0007669"/>
    <property type="project" value="InterPro"/>
</dbReference>
<dbReference type="Proteomes" id="UP000051061">
    <property type="component" value="Unassembled WGS sequence"/>
</dbReference>
<dbReference type="Gene3D" id="1.10.260.40">
    <property type="entry name" value="lambda repressor-like DNA-binding domains"/>
    <property type="match status" value="1"/>
</dbReference>
<dbReference type="EMBL" id="LJJD01000036">
    <property type="protein sequence ID" value="KQL55945.1"/>
    <property type="molecule type" value="Genomic_DNA"/>
</dbReference>
<organism evidence="2 3">
    <name type="scientific">Alkalicoccobacillus plakortidis</name>
    <dbReference type="NCBI Taxonomy" id="444060"/>
    <lineage>
        <taxon>Bacteria</taxon>
        <taxon>Bacillati</taxon>
        <taxon>Bacillota</taxon>
        <taxon>Bacilli</taxon>
        <taxon>Bacillales</taxon>
        <taxon>Bacillaceae</taxon>
        <taxon>Alkalicoccobacillus</taxon>
    </lineage>
</organism>
<keyword evidence="3" id="KW-1185">Reference proteome</keyword>
<gene>
    <name evidence="2" type="ORF">AN965_16870</name>
</gene>
<dbReference type="PROSITE" id="PS50943">
    <property type="entry name" value="HTH_CROC1"/>
    <property type="match status" value="1"/>
</dbReference>
<name>A0A9D5DL56_9BACI</name>
<proteinExistence type="predicted"/>